<dbReference type="Pfam" id="PF00412">
    <property type="entry name" value="LIM"/>
    <property type="match status" value="1"/>
</dbReference>
<organism evidence="6 7">
    <name type="scientific">Podila minutissima</name>
    <dbReference type="NCBI Taxonomy" id="64525"/>
    <lineage>
        <taxon>Eukaryota</taxon>
        <taxon>Fungi</taxon>
        <taxon>Fungi incertae sedis</taxon>
        <taxon>Mucoromycota</taxon>
        <taxon>Mortierellomycotina</taxon>
        <taxon>Mortierellomycetes</taxon>
        <taxon>Mortierellales</taxon>
        <taxon>Mortierellaceae</taxon>
        <taxon>Podila</taxon>
    </lineage>
</organism>
<feature type="compositionally biased region" description="Polar residues" evidence="4">
    <location>
        <begin position="419"/>
        <end position="428"/>
    </location>
</feature>
<evidence type="ECO:0000259" key="5">
    <source>
        <dbReference type="PROSITE" id="PS50023"/>
    </source>
</evidence>
<keyword evidence="3" id="KW-0440">LIM domain</keyword>
<evidence type="ECO:0000313" key="7">
    <source>
        <dbReference type="Proteomes" id="UP000696485"/>
    </source>
</evidence>
<feature type="compositionally biased region" description="Low complexity" evidence="4">
    <location>
        <begin position="265"/>
        <end position="286"/>
    </location>
</feature>
<feature type="region of interest" description="Disordered" evidence="4">
    <location>
        <begin position="1"/>
        <end position="428"/>
    </location>
</feature>
<name>A0A9P5SAG6_9FUNG</name>
<reference evidence="6" key="1">
    <citation type="journal article" date="2020" name="Fungal Divers.">
        <title>Resolving the Mortierellaceae phylogeny through synthesis of multi-gene phylogenetics and phylogenomics.</title>
        <authorList>
            <person name="Vandepol N."/>
            <person name="Liber J."/>
            <person name="Desiro A."/>
            <person name="Na H."/>
            <person name="Kennedy M."/>
            <person name="Barry K."/>
            <person name="Grigoriev I.V."/>
            <person name="Miller A.N."/>
            <person name="O'Donnell K."/>
            <person name="Stajich J.E."/>
            <person name="Bonito G."/>
        </authorList>
    </citation>
    <scope>NUCLEOTIDE SEQUENCE</scope>
    <source>
        <strain evidence="6">NVP1</strain>
    </source>
</reference>
<evidence type="ECO:0000256" key="1">
    <source>
        <dbReference type="ARBA" id="ARBA00022723"/>
    </source>
</evidence>
<evidence type="ECO:0000313" key="6">
    <source>
        <dbReference type="EMBL" id="KAF9323768.1"/>
    </source>
</evidence>
<keyword evidence="7" id="KW-1185">Reference proteome</keyword>
<keyword evidence="1 3" id="KW-0479">Metal-binding</keyword>
<feature type="compositionally biased region" description="Low complexity" evidence="4">
    <location>
        <begin position="16"/>
        <end position="27"/>
    </location>
</feature>
<dbReference type="PROSITE" id="PS50023">
    <property type="entry name" value="LIM_DOMAIN_2"/>
    <property type="match status" value="1"/>
</dbReference>
<evidence type="ECO:0000256" key="2">
    <source>
        <dbReference type="ARBA" id="ARBA00022833"/>
    </source>
</evidence>
<dbReference type="Proteomes" id="UP000696485">
    <property type="component" value="Unassembled WGS sequence"/>
</dbReference>
<dbReference type="CDD" id="cd08368">
    <property type="entry name" value="LIM"/>
    <property type="match status" value="1"/>
</dbReference>
<dbReference type="InterPro" id="IPR001781">
    <property type="entry name" value="Znf_LIM"/>
</dbReference>
<protein>
    <recommendedName>
        <fullName evidence="5">LIM zinc-binding domain-containing protein</fullName>
    </recommendedName>
</protein>
<feature type="compositionally biased region" description="Polar residues" evidence="4">
    <location>
        <begin position="35"/>
        <end position="44"/>
    </location>
</feature>
<sequence>MPGSKTPVLESTKNFSTPLTLSSRTSLHPQPALPQKSNARSPSIASAHGLGLLVDGQGKMKPLPLLPLGDYDRVNSPSMDYTSPASPPPPSVSSKFSRSGSSGSVASSIVAESRLSVSYNRERSNTTQSERSERSSRSVRSERTRVDLEPQRSGSGRSLMGREREQESRGQLAPSSRSERPRGRDAASAYKIPSPPVSPTELRSEPIMSSRPQYRPPTPPEASSPTPTRGRRPSVAPSRKPSTDQFDALMEDLMQGIKILPRGTSSVRNSTRSVSSSASRSRSRTNLPECGQRDRAFTASSTSTPPPTPGLPNITSGTEGLRDCRSSTREIRPTASERAHERERSRTLDSKPSNSERGRERERERDKERLNEREARERVREREREREQTDDRQRDRDRSHRTTERESRVDRTRGRDQASTRSSIRSRSLNARTGIAHCQVCKHDIQPHEALDAVKMAHGDYHRECFKCGRCRRPIESARQAREHEGRLL</sequence>
<feature type="domain" description="LIM zinc-binding" evidence="5">
    <location>
        <begin position="436"/>
        <end position="489"/>
    </location>
</feature>
<dbReference type="AlphaFoldDB" id="A0A9P5SAG6"/>
<feature type="compositionally biased region" description="Basic and acidic residues" evidence="4">
    <location>
        <begin position="120"/>
        <end position="150"/>
    </location>
</feature>
<comment type="caution">
    <text evidence="6">The sequence shown here is derived from an EMBL/GenBank/DDBJ whole genome shotgun (WGS) entry which is preliminary data.</text>
</comment>
<dbReference type="PROSITE" id="PS00478">
    <property type="entry name" value="LIM_DOMAIN_1"/>
    <property type="match status" value="1"/>
</dbReference>
<dbReference type="EMBL" id="JAAAUY010001217">
    <property type="protein sequence ID" value="KAF9323768.1"/>
    <property type="molecule type" value="Genomic_DNA"/>
</dbReference>
<evidence type="ECO:0000256" key="4">
    <source>
        <dbReference type="SAM" id="MobiDB-lite"/>
    </source>
</evidence>
<dbReference type="GO" id="GO:0046872">
    <property type="term" value="F:metal ion binding"/>
    <property type="evidence" value="ECO:0007669"/>
    <property type="project" value="UniProtKB-KW"/>
</dbReference>
<feature type="compositionally biased region" description="Basic and acidic residues" evidence="4">
    <location>
        <begin position="320"/>
        <end position="418"/>
    </location>
</feature>
<evidence type="ECO:0000256" key="3">
    <source>
        <dbReference type="PROSITE-ProRule" id="PRU00125"/>
    </source>
</evidence>
<gene>
    <name evidence="6" type="ORF">BG006_001166</name>
</gene>
<keyword evidence="2 3" id="KW-0862">Zinc</keyword>
<feature type="compositionally biased region" description="Low complexity" evidence="4">
    <location>
        <begin position="92"/>
        <end position="108"/>
    </location>
</feature>
<proteinExistence type="predicted"/>
<dbReference type="Gene3D" id="2.10.110.10">
    <property type="entry name" value="Cysteine Rich Protein"/>
    <property type="match status" value="1"/>
</dbReference>
<feature type="non-terminal residue" evidence="6">
    <location>
        <position position="489"/>
    </location>
</feature>
<accession>A0A9P5SAG6</accession>